<comment type="caution">
    <text evidence="6">The sequence shown here is derived from an EMBL/GenBank/DDBJ whole genome shotgun (WGS) entry which is preliminary data.</text>
</comment>
<dbReference type="PRINTS" id="PR00038">
    <property type="entry name" value="HTHLUXR"/>
</dbReference>
<evidence type="ECO:0000313" key="6">
    <source>
        <dbReference type="EMBL" id="RAJ11101.1"/>
    </source>
</evidence>
<gene>
    <name evidence="6" type="ORF">LX64_00709</name>
</gene>
<feature type="domain" description="HTH luxR-type" evidence="5">
    <location>
        <begin position="133"/>
        <end position="189"/>
    </location>
</feature>
<dbReference type="InterPro" id="IPR014284">
    <property type="entry name" value="RNA_pol_sigma-70_dom"/>
</dbReference>
<evidence type="ECO:0000256" key="4">
    <source>
        <dbReference type="ARBA" id="ARBA00023163"/>
    </source>
</evidence>
<dbReference type="NCBIfam" id="TIGR02937">
    <property type="entry name" value="sigma70-ECF"/>
    <property type="match status" value="1"/>
</dbReference>
<dbReference type="Proteomes" id="UP000249547">
    <property type="component" value="Unassembled WGS sequence"/>
</dbReference>
<dbReference type="NCBIfam" id="TIGR02985">
    <property type="entry name" value="Sig70_bacteroi1"/>
    <property type="match status" value="1"/>
</dbReference>
<dbReference type="SUPFAM" id="SSF88659">
    <property type="entry name" value="Sigma3 and sigma4 domains of RNA polymerase sigma factors"/>
    <property type="match status" value="1"/>
</dbReference>
<dbReference type="RefSeq" id="WP_111596348.1">
    <property type="nucleotide sequence ID" value="NZ_QLLL01000001.1"/>
</dbReference>
<keyword evidence="2" id="KW-0805">Transcription regulation</keyword>
<dbReference type="SMART" id="SM00421">
    <property type="entry name" value="HTH_LUXR"/>
    <property type="match status" value="1"/>
</dbReference>
<evidence type="ECO:0000256" key="3">
    <source>
        <dbReference type="ARBA" id="ARBA00023082"/>
    </source>
</evidence>
<dbReference type="CDD" id="cd06171">
    <property type="entry name" value="Sigma70_r4"/>
    <property type="match status" value="1"/>
</dbReference>
<dbReference type="PANTHER" id="PTHR43133">
    <property type="entry name" value="RNA POLYMERASE ECF-TYPE SIGMA FACTO"/>
    <property type="match status" value="1"/>
</dbReference>
<dbReference type="Gene3D" id="1.10.10.10">
    <property type="entry name" value="Winged helix-like DNA-binding domain superfamily/Winged helix DNA-binding domain"/>
    <property type="match status" value="1"/>
</dbReference>
<keyword evidence="3" id="KW-0731">Sigma factor</keyword>
<dbReference type="PANTHER" id="PTHR43133:SF46">
    <property type="entry name" value="RNA POLYMERASE SIGMA-70 FACTOR ECF SUBFAMILY"/>
    <property type="match status" value="1"/>
</dbReference>
<protein>
    <submittedName>
        <fullName evidence="6">RNA polymerase sigma-70 factor (ECF subfamily)</fullName>
    </submittedName>
</protein>
<dbReference type="InterPro" id="IPR036388">
    <property type="entry name" value="WH-like_DNA-bd_sf"/>
</dbReference>
<evidence type="ECO:0000259" key="5">
    <source>
        <dbReference type="SMART" id="SM00421"/>
    </source>
</evidence>
<organism evidence="6 7">
    <name type="scientific">Chitinophaga skermanii</name>
    <dbReference type="NCBI Taxonomy" id="331697"/>
    <lineage>
        <taxon>Bacteria</taxon>
        <taxon>Pseudomonadati</taxon>
        <taxon>Bacteroidota</taxon>
        <taxon>Chitinophagia</taxon>
        <taxon>Chitinophagales</taxon>
        <taxon>Chitinophagaceae</taxon>
        <taxon>Chitinophaga</taxon>
    </lineage>
</organism>
<accession>A0A327R377</accession>
<keyword evidence="4" id="KW-0804">Transcription</keyword>
<dbReference type="InterPro" id="IPR014327">
    <property type="entry name" value="RNA_pol_sigma70_bacteroid"/>
</dbReference>
<dbReference type="GO" id="GO:0003677">
    <property type="term" value="F:DNA binding"/>
    <property type="evidence" value="ECO:0007669"/>
    <property type="project" value="InterPro"/>
</dbReference>
<dbReference type="GO" id="GO:0006352">
    <property type="term" value="P:DNA-templated transcription initiation"/>
    <property type="evidence" value="ECO:0007669"/>
    <property type="project" value="InterPro"/>
</dbReference>
<dbReference type="InterPro" id="IPR000792">
    <property type="entry name" value="Tscrpt_reg_LuxR_C"/>
</dbReference>
<dbReference type="InterPro" id="IPR007627">
    <property type="entry name" value="RNA_pol_sigma70_r2"/>
</dbReference>
<evidence type="ECO:0000256" key="1">
    <source>
        <dbReference type="ARBA" id="ARBA00010641"/>
    </source>
</evidence>
<dbReference type="Pfam" id="PF04542">
    <property type="entry name" value="Sigma70_r2"/>
    <property type="match status" value="1"/>
</dbReference>
<dbReference type="InterPro" id="IPR013325">
    <property type="entry name" value="RNA_pol_sigma_r2"/>
</dbReference>
<evidence type="ECO:0000256" key="2">
    <source>
        <dbReference type="ARBA" id="ARBA00023015"/>
    </source>
</evidence>
<dbReference type="InterPro" id="IPR013324">
    <property type="entry name" value="RNA_pol_sigma_r3/r4-like"/>
</dbReference>
<comment type="similarity">
    <text evidence="1">Belongs to the sigma-70 factor family. ECF subfamily.</text>
</comment>
<dbReference type="AlphaFoldDB" id="A0A327R377"/>
<dbReference type="Gene3D" id="1.10.1740.10">
    <property type="match status" value="1"/>
</dbReference>
<dbReference type="SUPFAM" id="SSF88946">
    <property type="entry name" value="Sigma2 domain of RNA polymerase sigma factors"/>
    <property type="match status" value="1"/>
</dbReference>
<dbReference type="InterPro" id="IPR039425">
    <property type="entry name" value="RNA_pol_sigma-70-like"/>
</dbReference>
<name>A0A327R377_9BACT</name>
<reference evidence="6 7" key="1">
    <citation type="submission" date="2018-06" db="EMBL/GenBank/DDBJ databases">
        <title>Genomic Encyclopedia of Archaeal and Bacterial Type Strains, Phase II (KMG-II): from individual species to whole genera.</title>
        <authorList>
            <person name="Goeker M."/>
        </authorList>
    </citation>
    <scope>NUCLEOTIDE SEQUENCE [LARGE SCALE GENOMIC DNA]</scope>
    <source>
        <strain evidence="6 7">DSM 23857</strain>
    </source>
</reference>
<proteinExistence type="inferred from homology"/>
<dbReference type="InterPro" id="IPR013249">
    <property type="entry name" value="RNA_pol_sigma70_r4_t2"/>
</dbReference>
<keyword evidence="7" id="KW-1185">Reference proteome</keyword>
<evidence type="ECO:0000313" key="7">
    <source>
        <dbReference type="Proteomes" id="UP000249547"/>
    </source>
</evidence>
<dbReference type="EMBL" id="QLLL01000001">
    <property type="protein sequence ID" value="RAJ11101.1"/>
    <property type="molecule type" value="Genomic_DNA"/>
</dbReference>
<dbReference type="Pfam" id="PF08281">
    <property type="entry name" value="Sigma70_r4_2"/>
    <property type="match status" value="1"/>
</dbReference>
<dbReference type="GO" id="GO:0016987">
    <property type="term" value="F:sigma factor activity"/>
    <property type="evidence" value="ECO:0007669"/>
    <property type="project" value="UniProtKB-KW"/>
</dbReference>
<sequence length="196" mass="22653">MDSDDLLHVTDDRLLTEIHQGNKAAFDILYNKYWKSVFNTAYKRLLNTELAQDVAQDVFVQVWTRAEAAPIENIGAYLHVAARNGVFKQLEKQSKYILVHTNFEEGDEPATTYGQADENMRFKEFMAAFKALTDSLPEQQRVIFNMRFHQGMTTQEIADELNISIKTVRNQIGKALQKVRHALMCIHILFILHHLD</sequence>
<dbReference type="OrthoDB" id="679904at2"/>